<organism evidence="2 3">
    <name type="scientific">Candidatus Iainarchaeum sp</name>
    <dbReference type="NCBI Taxonomy" id="3101447"/>
    <lineage>
        <taxon>Archaea</taxon>
        <taxon>Candidatus Iainarchaeota</taxon>
        <taxon>Candidatus Iainarchaeia</taxon>
        <taxon>Candidatus Iainarchaeales</taxon>
        <taxon>Candidatus Iainarchaeaceae</taxon>
        <taxon>Candidatus Iainarchaeum</taxon>
    </lineage>
</organism>
<dbReference type="GO" id="GO:0016491">
    <property type="term" value="F:oxidoreductase activity"/>
    <property type="evidence" value="ECO:0007669"/>
    <property type="project" value="UniProtKB-ARBA"/>
</dbReference>
<dbReference type="Pfam" id="PF04015">
    <property type="entry name" value="DUF362"/>
    <property type="match status" value="1"/>
</dbReference>
<protein>
    <submittedName>
        <fullName evidence="2">DUF362 domain-containing protein</fullName>
    </submittedName>
</protein>
<reference evidence="2" key="1">
    <citation type="journal article" date="2021" name="ISME J.">
        <title>Mercury methylation by metabolically versatile and cosmopolitan marine bacteria.</title>
        <authorList>
            <person name="Lin H."/>
            <person name="Ascher D.B."/>
            <person name="Myung Y."/>
            <person name="Lamborg C.H."/>
            <person name="Hallam S.J."/>
            <person name="Gionfriddo C.M."/>
            <person name="Holt K.E."/>
            <person name="Moreau J.W."/>
        </authorList>
    </citation>
    <scope>NUCLEOTIDE SEQUENCE</scope>
    <source>
        <strain evidence="2">SI075_bin30</strain>
    </source>
</reference>
<dbReference type="PROSITE" id="PS00198">
    <property type="entry name" value="4FE4S_FER_1"/>
    <property type="match status" value="1"/>
</dbReference>
<name>A0A8T5GG40_9ARCH</name>
<dbReference type="AlphaFoldDB" id="A0A8T5GG40"/>
<dbReference type="InterPro" id="IPR007160">
    <property type="entry name" value="DUF362"/>
</dbReference>
<evidence type="ECO:0000259" key="1">
    <source>
        <dbReference type="PROSITE" id="PS51379"/>
    </source>
</evidence>
<sequence>MEKPIVYLAKINSYQKTKKINEMSKKLLKKVDPGFSGSIPLKVHFGEKGNVTYIKPENYEGIISYLAENNCEPFFTDTNVLYRGERMTRDKHIKLAKEHGFTMIPIKIADGDHGEEREFVEINKKHFQKCKIGKLIANTNQMLVIAHFKGHILAGFGGAIKQLAMGCASRGGKLDMHANSKPFINPIACKKCNTCVENCPTDACIISKIPHIDKKKCVGCATCIAVCPHAAVKINWASTRPKTFYEKLDEYALAAQKGKNVAYINFAFNITPRCDCAGEVMETIAKDVGILASNDPVALDAACLDIIRKEENKKLFRGDHALEYAEEIGLGKREYILEEICED</sequence>
<proteinExistence type="predicted"/>
<feature type="domain" description="4Fe-4S ferredoxin-type" evidence="1">
    <location>
        <begin position="208"/>
        <end position="237"/>
    </location>
</feature>
<evidence type="ECO:0000313" key="3">
    <source>
        <dbReference type="Proteomes" id="UP000722459"/>
    </source>
</evidence>
<evidence type="ECO:0000313" key="2">
    <source>
        <dbReference type="EMBL" id="MBT4870909.1"/>
    </source>
</evidence>
<dbReference type="InterPro" id="IPR017900">
    <property type="entry name" value="4Fe4S_Fe_S_CS"/>
</dbReference>
<dbReference type="Gene3D" id="3.30.70.20">
    <property type="match status" value="1"/>
</dbReference>
<dbReference type="PROSITE" id="PS51379">
    <property type="entry name" value="4FE4S_FER_2"/>
    <property type="match status" value="2"/>
</dbReference>
<dbReference type="Proteomes" id="UP000722459">
    <property type="component" value="Unassembled WGS sequence"/>
</dbReference>
<dbReference type="SUPFAM" id="SSF54862">
    <property type="entry name" value="4Fe-4S ferredoxins"/>
    <property type="match status" value="1"/>
</dbReference>
<comment type="caution">
    <text evidence="2">The sequence shown here is derived from an EMBL/GenBank/DDBJ whole genome shotgun (WGS) entry which is preliminary data.</text>
</comment>
<dbReference type="InterPro" id="IPR017896">
    <property type="entry name" value="4Fe4S_Fe-S-bd"/>
</dbReference>
<gene>
    <name evidence="2" type="ORF">HON47_05015</name>
</gene>
<accession>A0A8T5GG40</accession>
<dbReference type="EMBL" id="JABJNZ010000062">
    <property type="protein sequence ID" value="MBT4870909.1"/>
    <property type="molecule type" value="Genomic_DNA"/>
</dbReference>
<feature type="domain" description="4Fe-4S ferredoxin-type" evidence="1">
    <location>
        <begin position="180"/>
        <end position="203"/>
    </location>
</feature>